<reference evidence="5" key="2">
    <citation type="submission" date="2023-01" db="EMBL/GenBank/DDBJ databases">
        <authorList>
            <person name="Sun Q."/>
            <person name="Evtushenko L."/>
        </authorList>
    </citation>
    <scope>NUCLEOTIDE SEQUENCE</scope>
    <source>
        <strain evidence="5">VKM Ac-1246</strain>
    </source>
</reference>
<dbReference type="EMBL" id="BSEL01000007">
    <property type="protein sequence ID" value="GLJ69462.1"/>
    <property type="molecule type" value="Genomic_DNA"/>
</dbReference>
<dbReference type="PANTHER" id="PTHR33164:SF64">
    <property type="entry name" value="TRANSCRIPTIONAL REGULATOR SLYA"/>
    <property type="match status" value="1"/>
</dbReference>
<dbReference type="PROSITE" id="PS01117">
    <property type="entry name" value="HTH_MARR_1"/>
    <property type="match status" value="1"/>
</dbReference>
<evidence type="ECO:0000259" key="4">
    <source>
        <dbReference type="PROSITE" id="PS50995"/>
    </source>
</evidence>
<reference evidence="5" key="1">
    <citation type="journal article" date="2014" name="Int. J. Syst. Evol. Microbiol.">
        <title>Complete genome of a new Firmicutes species belonging to the dominant human colonic microbiota ('Ruminococcus bicirculans') reveals two chromosomes and a selective capacity to utilize plant glucans.</title>
        <authorList>
            <consortium name="NISC Comparative Sequencing Program"/>
            <person name="Wegmann U."/>
            <person name="Louis P."/>
            <person name="Goesmann A."/>
            <person name="Henrissat B."/>
            <person name="Duncan S.H."/>
            <person name="Flint H.J."/>
        </authorList>
    </citation>
    <scope>NUCLEOTIDE SEQUENCE</scope>
    <source>
        <strain evidence="5">VKM Ac-1246</strain>
    </source>
</reference>
<keyword evidence="1" id="KW-0805">Transcription regulation</keyword>
<dbReference type="InterPro" id="IPR023187">
    <property type="entry name" value="Tscrpt_reg_MarR-type_CS"/>
</dbReference>
<name>A0ABQ5SZ47_9ACTN</name>
<dbReference type="PROSITE" id="PS50995">
    <property type="entry name" value="HTH_MARR_2"/>
    <property type="match status" value="1"/>
</dbReference>
<dbReference type="RefSeq" id="WP_189116608.1">
    <property type="nucleotide sequence ID" value="NZ_BMRK01000001.1"/>
</dbReference>
<dbReference type="InterPro" id="IPR039422">
    <property type="entry name" value="MarR/SlyA-like"/>
</dbReference>
<dbReference type="SMART" id="SM00347">
    <property type="entry name" value="HTH_MARR"/>
    <property type="match status" value="1"/>
</dbReference>
<evidence type="ECO:0000313" key="6">
    <source>
        <dbReference type="Proteomes" id="UP001142292"/>
    </source>
</evidence>
<sequence>MNGEPRMEAGPLSSAIFRVARVHKALAGRLLREHGLHPGQELVMMTLWQDGPQRQVDLAETLDSDAATMTRGIARLERAGLVRRTRSTTDRRAVIVEATEESQGLKRLVGEAWAELERATRGGMSPARVEAARELLAELEANVTAVYRGDDASAGPERSG</sequence>
<evidence type="ECO:0000256" key="3">
    <source>
        <dbReference type="ARBA" id="ARBA00023163"/>
    </source>
</evidence>
<dbReference type="InterPro" id="IPR000835">
    <property type="entry name" value="HTH_MarR-typ"/>
</dbReference>
<dbReference type="Pfam" id="PF01047">
    <property type="entry name" value="MarR"/>
    <property type="match status" value="1"/>
</dbReference>
<keyword evidence="6" id="KW-1185">Reference proteome</keyword>
<dbReference type="PRINTS" id="PR00598">
    <property type="entry name" value="HTHMARR"/>
</dbReference>
<evidence type="ECO:0000256" key="1">
    <source>
        <dbReference type="ARBA" id="ARBA00023015"/>
    </source>
</evidence>
<feature type="domain" description="HTH marR-type" evidence="4">
    <location>
        <begin position="9"/>
        <end position="141"/>
    </location>
</feature>
<comment type="caution">
    <text evidence="5">The sequence shown here is derived from an EMBL/GenBank/DDBJ whole genome shotgun (WGS) entry which is preliminary data.</text>
</comment>
<dbReference type="SUPFAM" id="SSF46785">
    <property type="entry name" value="Winged helix' DNA-binding domain"/>
    <property type="match status" value="1"/>
</dbReference>
<gene>
    <name evidence="5" type="ORF">GCM10017579_34980</name>
</gene>
<proteinExistence type="predicted"/>
<organism evidence="5 6">
    <name type="scientific">Nocardioides luteus</name>
    <dbReference type="NCBI Taxonomy" id="1844"/>
    <lineage>
        <taxon>Bacteria</taxon>
        <taxon>Bacillati</taxon>
        <taxon>Actinomycetota</taxon>
        <taxon>Actinomycetes</taxon>
        <taxon>Propionibacteriales</taxon>
        <taxon>Nocardioidaceae</taxon>
        <taxon>Nocardioides</taxon>
    </lineage>
</organism>
<dbReference type="Proteomes" id="UP001142292">
    <property type="component" value="Unassembled WGS sequence"/>
</dbReference>
<evidence type="ECO:0000256" key="2">
    <source>
        <dbReference type="ARBA" id="ARBA00023125"/>
    </source>
</evidence>
<accession>A0ABQ5SZ47</accession>
<evidence type="ECO:0000313" key="5">
    <source>
        <dbReference type="EMBL" id="GLJ69462.1"/>
    </source>
</evidence>
<keyword evidence="3" id="KW-0804">Transcription</keyword>
<protein>
    <recommendedName>
        <fullName evidence="4">HTH marR-type domain-containing protein</fullName>
    </recommendedName>
</protein>
<dbReference type="PANTHER" id="PTHR33164">
    <property type="entry name" value="TRANSCRIPTIONAL REGULATOR, MARR FAMILY"/>
    <property type="match status" value="1"/>
</dbReference>
<dbReference type="InterPro" id="IPR036390">
    <property type="entry name" value="WH_DNA-bd_sf"/>
</dbReference>
<dbReference type="InterPro" id="IPR036388">
    <property type="entry name" value="WH-like_DNA-bd_sf"/>
</dbReference>
<keyword evidence="2" id="KW-0238">DNA-binding</keyword>
<dbReference type="Gene3D" id="1.10.10.10">
    <property type="entry name" value="Winged helix-like DNA-binding domain superfamily/Winged helix DNA-binding domain"/>
    <property type="match status" value="1"/>
</dbReference>